<dbReference type="GO" id="GO:0000166">
    <property type="term" value="F:nucleotide binding"/>
    <property type="evidence" value="ECO:0007669"/>
    <property type="project" value="UniProtKB-KW"/>
</dbReference>
<accession>A0AA51UCJ0</accession>
<dbReference type="SUPFAM" id="SSF56672">
    <property type="entry name" value="DNA/RNA polymerases"/>
    <property type="match status" value="1"/>
</dbReference>
<dbReference type="InterPro" id="IPR007094">
    <property type="entry name" value="RNA-dir_pol_PSvirus"/>
</dbReference>
<dbReference type="GO" id="GO:0003968">
    <property type="term" value="F:RNA-directed RNA polymerase activity"/>
    <property type="evidence" value="ECO:0007669"/>
    <property type="project" value="UniProtKB-KW"/>
</dbReference>
<protein>
    <recommendedName>
        <fullName evidence="6">RNA-directed RNA polymerase</fullName>
        <ecNumber evidence="6">2.7.7.48</ecNumber>
    </recommendedName>
</protein>
<evidence type="ECO:0000256" key="1">
    <source>
        <dbReference type="ARBA" id="ARBA00022679"/>
    </source>
</evidence>
<dbReference type="EC" id="2.7.7.48" evidence="6"/>
<organism evidence="8">
    <name type="scientific">Uromyces fabae virus</name>
    <dbReference type="NCBI Taxonomy" id="3069272"/>
    <lineage>
        <taxon>Viruses</taxon>
        <taxon>Riboviria</taxon>
    </lineage>
</organism>
<dbReference type="GO" id="GO:0006351">
    <property type="term" value="P:DNA-templated transcription"/>
    <property type="evidence" value="ECO:0007669"/>
    <property type="project" value="InterPro"/>
</dbReference>
<comment type="catalytic activity">
    <reaction evidence="5 6">
        <text>RNA(n) + a ribonucleoside 5'-triphosphate = RNA(n+1) + diphosphate</text>
        <dbReference type="Rhea" id="RHEA:21248"/>
        <dbReference type="Rhea" id="RHEA-COMP:14527"/>
        <dbReference type="Rhea" id="RHEA-COMP:17342"/>
        <dbReference type="ChEBI" id="CHEBI:33019"/>
        <dbReference type="ChEBI" id="CHEBI:61557"/>
        <dbReference type="ChEBI" id="CHEBI:140395"/>
        <dbReference type="EC" id="2.7.7.48"/>
    </reaction>
</comment>
<name>A0AA51UCJ0_9VIRU</name>
<keyword evidence="3 6" id="KW-0547">Nucleotide-binding</keyword>
<dbReference type="InterPro" id="IPR001795">
    <property type="entry name" value="RNA-dir_pol_luteovirus"/>
</dbReference>
<evidence type="ECO:0000256" key="4">
    <source>
        <dbReference type="ARBA" id="ARBA00022953"/>
    </source>
</evidence>
<keyword evidence="6 8" id="KW-0696">RNA-directed RNA polymerase</keyword>
<keyword evidence="4 6" id="KW-0693">Viral RNA replication</keyword>
<evidence type="ECO:0000313" key="8">
    <source>
        <dbReference type="EMBL" id="WMV64400.1"/>
    </source>
</evidence>
<evidence type="ECO:0000256" key="3">
    <source>
        <dbReference type="ARBA" id="ARBA00022741"/>
    </source>
</evidence>
<dbReference type="GO" id="GO:0003723">
    <property type="term" value="F:RNA binding"/>
    <property type="evidence" value="ECO:0007669"/>
    <property type="project" value="InterPro"/>
</dbReference>
<evidence type="ECO:0000256" key="2">
    <source>
        <dbReference type="ARBA" id="ARBA00022695"/>
    </source>
</evidence>
<sequence>MIESTKQDATSALYDIISGVQLEGERYVAIEGAQVYCYGVYFRALDVTALYVRTDVDIKNAYSPVVMRVARWQYGPSLMPYGLVNTNEVLQHAFWITSKSRRMKPSLASVKFIENIFSGVVDLPVLKVSASHLRHITVKELAAIDFQTIISKAGFMFNVIKDLHKKGDMHEAFFVGLILWACTMPETIYKWISSSSVWMWTFNGIDDFVKIIKEKLTLRMKALQNLVPIDLTPMFEMEVLVNRGVGEVDWEKEKRHRVQPNVANFERDEIMKEAVVLFKRAIATGQKPKRLKWEKFWRERWQWAPTGAFHSQYDEDQKFRSKDRLSRNKLDAVTRMPKVSLQHFTARPPQIRAWSSIKYEWMKMRAIYGVDMTNFIITGFAMGDCERVLSRLFPIGESATDENVRRTVREVLRNGQPFCFDYEDFNSQHSNSSMQAVLDAYLLVFKDYLSEEQVEAMSWSVNSINDVKIKQPNGEWYEARGTLLSGWRLTTFVNTVLNYVYIKIMQSKVTVTTHNGDDVLAAVSSFAQIQDLERKAIDRNVRFQGQKCFLGGVAEFLRIDHNNNQSGQYLCRAISTYVHGPTESTLPNNVLEIYRSFYERKKEIIERGGEEVCTQ</sequence>
<reference evidence="8" key="2">
    <citation type="submission" date="2023-05" db="EMBL/GenBank/DDBJ databases">
        <authorList>
            <person name="Seitz J."/>
            <person name="Voegele R.T."/>
            <person name="Link T.I."/>
        </authorList>
    </citation>
    <scope>NUCLEOTIDE SEQUENCE</scope>
    <source>
        <strain evidence="8">Ufvs_13</strain>
    </source>
</reference>
<evidence type="ECO:0000259" key="7">
    <source>
        <dbReference type="PROSITE" id="PS50507"/>
    </source>
</evidence>
<dbReference type="GO" id="GO:0039694">
    <property type="term" value="P:viral RNA genome replication"/>
    <property type="evidence" value="ECO:0007669"/>
    <property type="project" value="InterPro"/>
</dbReference>
<feature type="domain" description="RdRp catalytic" evidence="7">
    <location>
        <begin position="415"/>
        <end position="531"/>
    </location>
</feature>
<evidence type="ECO:0000256" key="6">
    <source>
        <dbReference type="RuleBase" id="RU364050"/>
    </source>
</evidence>
<keyword evidence="1 6" id="KW-0808">Transferase</keyword>
<reference evidence="8" key="1">
    <citation type="journal article" date="2023" name="Viruses">
        <title>Mycoviruses in the Rust Fungus Uromyces fabae.</title>
        <authorList>
            <person name="Seitz J.M."/>
            <person name="Voegele R.T."/>
            <person name="Link T.I."/>
        </authorList>
    </citation>
    <scope>NUCLEOTIDE SEQUENCE</scope>
    <source>
        <strain evidence="8">Ufvs_13</strain>
    </source>
</reference>
<proteinExistence type="predicted"/>
<dbReference type="PROSITE" id="PS50507">
    <property type="entry name" value="RDRP_SSRNA_POS"/>
    <property type="match status" value="1"/>
</dbReference>
<keyword evidence="2 6" id="KW-0548">Nucleotidyltransferase</keyword>
<dbReference type="EMBL" id="OQ995236">
    <property type="protein sequence ID" value="WMV64400.1"/>
    <property type="molecule type" value="Genomic_RNA"/>
</dbReference>
<dbReference type="InterPro" id="IPR043502">
    <property type="entry name" value="DNA/RNA_pol_sf"/>
</dbReference>
<dbReference type="Pfam" id="PF02123">
    <property type="entry name" value="RdRP_4"/>
    <property type="match status" value="1"/>
</dbReference>
<evidence type="ECO:0000256" key="5">
    <source>
        <dbReference type="ARBA" id="ARBA00048744"/>
    </source>
</evidence>